<reference evidence="1" key="3">
    <citation type="journal article" date="2017" name="Nature">
        <title>Genome sequence of the progenitor of the wheat D genome Aegilops tauschii.</title>
        <authorList>
            <person name="Luo M.C."/>
            <person name="Gu Y.Q."/>
            <person name="Puiu D."/>
            <person name="Wang H."/>
            <person name="Twardziok S.O."/>
            <person name="Deal K.R."/>
            <person name="Huo N."/>
            <person name="Zhu T."/>
            <person name="Wang L."/>
            <person name="Wang Y."/>
            <person name="McGuire P.E."/>
            <person name="Liu S."/>
            <person name="Long H."/>
            <person name="Ramasamy R.K."/>
            <person name="Rodriguez J.C."/>
            <person name="Van S.L."/>
            <person name="Yuan L."/>
            <person name="Wang Z."/>
            <person name="Xia Z."/>
            <person name="Xiao L."/>
            <person name="Anderson O.D."/>
            <person name="Ouyang S."/>
            <person name="Liang Y."/>
            <person name="Zimin A.V."/>
            <person name="Pertea G."/>
            <person name="Qi P."/>
            <person name="Bennetzen J.L."/>
            <person name="Dai X."/>
            <person name="Dawson M.W."/>
            <person name="Muller H.G."/>
            <person name="Kugler K."/>
            <person name="Rivarola-Duarte L."/>
            <person name="Spannagl M."/>
            <person name="Mayer K.F.X."/>
            <person name="Lu F.H."/>
            <person name="Bevan M.W."/>
            <person name="Leroy P."/>
            <person name="Li P."/>
            <person name="You F.M."/>
            <person name="Sun Q."/>
            <person name="Liu Z."/>
            <person name="Lyons E."/>
            <person name="Wicker T."/>
            <person name="Salzberg S.L."/>
            <person name="Devos K.M."/>
            <person name="Dvorak J."/>
        </authorList>
    </citation>
    <scope>NUCLEOTIDE SEQUENCE [LARGE SCALE GENOMIC DNA]</scope>
    <source>
        <strain evidence="1">cv. AL8/78</strain>
    </source>
</reference>
<sequence length="98" mass="10172">CDGCCILAVDLVPLVYTTITMPDDDGMAPSYFYDDTPYAEWAAASTAVERHDGAPATSTDDLQLEASMGAISATLSELTAPTTPTPSAATNNAVLELV</sequence>
<proteinExistence type="predicted"/>
<evidence type="ECO:0000313" key="2">
    <source>
        <dbReference type="Proteomes" id="UP000015105"/>
    </source>
</evidence>
<evidence type="ECO:0000313" key="1">
    <source>
        <dbReference type="EnsemblPlants" id="AET5Gv20123000.3"/>
    </source>
</evidence>
<organism evidence="1 2">
    <name type="scientific">Aegilops tauschii subsp. strangulata</name>
    <name type="common">Goatgrass</name>
    <dbReference type="NCBI Taxonomy" id="200361"/>
    <lineage>
        <taxon>Eukaryota</taxon>
        <taxon>Viridiplantae</taxon>
        <taxon>Streptophyta</taxon>
        <taxon>Embryophyta</taxon>
        <taxon>Tracheophyta</taxon>
        <taxon>Spermatophyta</taxon>
        <taxon>Magnoliopsida</taxon>
        <taxon>Liliopsida</taxon>
        <taxon>Poales</taxon>
        <taxon>Poaceae</taxon>
        <taxon>BOP clade</taxon>
        <taxon>Pooideae</taxon>
        <taxon>Triticodae</taxon>
        <taxon>Triticeae</taxon>
        <taxon>Triticinae</taxon>
        <taxon>Aegilops</taxon>
    </lineage>
</organism>
<reference evidence="1" key="5">
    <citation type="journal article" date="2021" name="G3 (Bethesda)">
        <title>Aegilops tauschii genome assembly Aet v5.0 features greater sequence contiguity and improved annotation.</title>
        <authorList>
            <person name="Wang L."/>
            <person name="Zhu T."/>
            <person name="Rodriguez J.C."/>
            <person name="Deal K.R."/>
            <person name="Dubcovsky J."/>
            <person name="McGuire P.E."/>
            <person name="Lux T."/>
            <person name="Spannagl M."/>
            <person name="Mayer K.F.X."/>
            <person name="Baldrich P."/>
            <person name="Meyers B.C."/>
            <person name="Huo N."/>
            <person name="Gu Y.Q."/>
            <person name="Zhou H."/>
            <person name="Devos K.M."/>
            <person name="Bennetzen J.L."/>
            <person name="Unver T."/>
            <person name="Budak H."/>
            <person name="Gulick P.J."/>
            <person name="Galiba G."/>
            <person name="Kalapos B."/>
            <person name="Nelson D.R."/>
            <person name="Li P."/>
            <person name="You F.M."/>
            <person name="Luo M.C."/>
            <person name="Dvorak J."/>
        </authorList>
    </citation>
    <scope>NUCLEOTIDE SEQUENCE [LARGE SCALE GENOMIC DNA]</scope>
    <source>
        <strain evidence="1">cv. AL8/78</strain>
    </source>
</reference>
<reference evidence="2" key="1">
    <citation type="journal article" date="2014" name="Science">
        <title>Ancient hybridizations among the ancestral genomes of bread wheat.</title>
        <authorList>
            <consortium name="International Wheat Genome Sequencing Consortium,"/>
            <person name="Marcussen T."/>
            <person name="Sandve S.R."/>
            <person name="Heier L."/>
            <person name="Spannagl M."/>
            <person name="Pfeifer M."/>
            <person name="Jakobsen K.S."/>
            <person name="Wulff B.B."/>
            <person name="Steuernagel B."/>
            <person name="Mayer K.F."/>
            <person name="Olsen O.A."/>
        </authorList>
    </citation>
    <scope>NUCLEOTIDE SEQUENCE [LARGE SCALE GENOMIC DNA]</scope>
    <source>
        <strain evidence="2">cv. AL8/78</strain>
    </source>
</reference>
<dbReference type="EnsemblPlants" id="AET5Gv20123000.3">
    <property type="protein sequence ID" value="AET5Gv20123000.3"/>
    <property type="gene ID" value="AET5Gv20123000"/>
</dbReference>
<keyword evidence="2" id="KW-1185">Reference proteome</keyword>
<name>A0A453JMQ5_AEGTS</name>
<dbReference type="Proteomes" id="UP000015105">
    <property type="component" value="Chromosome 5D"/>
</dbReference>
<dbReference type="Gramene" id="AET5Gv20123000.3">
    <property type="protein sequence ID" value="AET5Gv20123000.3"/>
    <property type="gene ID" value="AET5Gv20123000"/>
</dbReference>
<reference evidence="1" key="4">
    <citation type="submission" date="2019-03" db="UniProtKB">
        <authorList>
            <consortium name="EnsemblPlants"/>
        </authorList>
    </citation>
    <scope>IDENTIFICATION</scope>
</reference>
<protein>
    <submittedName>
        <fullName evidence="1">Uncharacterized protein</fullName>
    </submittedName>
</protein>
<dbReference type="AlphaFoldDB" id="A0A453JMQ5"/>
<accession>A0A453JMQ5</accession>
<reference evidence="2" key="2">
    <citation type="journal article" date="2017" name="Nat. Plants">
        <title>The Aegilops tauschii genome reveals multiple impacts of transposons.</title>
        <authorList>
            <person name="Zhao G."/>
            <person name="Zou C."/>
            <person name="Li K."/>
            <person name="Wang K."/>
            <person name="Li T."/>
            <person name="Gao L."/>
            <person name="Zhang X."/>
            <person name="Wang H."/>
            <person name="Yang Z."/>
            <person name="Liu X."/>
            <person name="Jiang W."/>
            <person name="Mao L."/>
            <person name="Kong X."/>
            <person name="Jiao Y."/>
            <person name="Jia J."/>
        </authorList>
    </citation>
    <scope>NUCLEOTIDE SEQUENCE [LARGE SCALE GENOMIC DNA]</scope>
    <source>
        <strain evidence="2">cv. AL8/78</strain>
    </source>
</reference>